<evidence type="ECO:0000256" key="1">
    <source>
        <dbReference type="ARBA" id="ARBA00022448"/>
    </source>
</evidence>
<dbReference type="InterPro" id="IPR003593">
    <property type="entry name" value="AAA+_ATPase"/>
</dbReference>
<evidence type="ECO:0000256" key="2">
    <source>
        <dbReference type="ARBA" id="ARBA00022741"/>
    </source>
</evidence>
<gene>
    <name evidence="5" type="ORF">HNR10_003793</name>
</gene>
<evidence type="ECO:0000313" key="5">
    <source>
        <dbReference type="EMBL" id="NYJ35912.1"/>
    </source>
</evidence>
<dbReference type="Proteomes" id="UP000572051">
    <property type="component" value="Unassembled WGS sequence"/>
</dbReference>
<dbReference type="GO" id="GO:0016887">
    <property type="term" value="F:ATP hydrolysis activity"/>
    <property type="evidence" value="ECO:0007669"/>
    <property type="project" value="InterPro"/>
</dbReference>
<dbReference type="CDD" id="cd03255">
    <property type="entry name" value="ABC_MJ0796_LolCDE_FtsE"/>
    <property type="match status" value="1"/>
</dbReference>
<accession>A0A7Z0JBK0</accession>
<dbReference type="GO" id="GO:0022857">
    <property type="term" value="F:transmembrane transporter activity"/>
    <property type="evidence" value="ECO:0007669"/>
    <property type="project" value="TreeGrafter"/>
</dbReference>
<name>A0A7Z0JBK0_9ACTN</name>
<dbReference type="InterPro" id="IPR017911">
    <property type="entry name" value="MacB-like_ATP-bd"/>
</dbReference>
<dbReference type="InterPro" id="IPR017871">
    <property type="entry name" value="ABC_transporter-like_CS"/>
</dbReference>
<evidence type="ECO:0000313" key="6">
    <source>
        <dbReference type="Proteomes" id="UP000572051"/>
    </source>
</evidence>
<keyword evidence="3 5" id="KW-0067">ATP-binding</keyword>
<dbReference type="SMART" id="SM00382">
    <property type="entry name" value="AAA"/>
    <property type="match status" value="1"/>
</dbReference>
<dbReference type="PANTHER" id="PTHR24220:SF685">
    <property type="entry name" value="ABC TRANSPORTER RELATED"/>
    <property type="match status" value="1"/>
</dbReference>
<proteinExistence type="predicted"/>
<dbReference type="PROSITE" id="PS50893">
    <property type="entry name" value="ABC_TRANSPORTER_2"/>
    <property type="match status" value="1"/>
</dbReference>
<dbReference type="AlphaFoldDB" id="A0A7Z0JBK0"/>
<dbReference type="InterPro" id="IPR027417">
    <property type="entry name" value="P-loop_NTPase"/>
</dbReference>
<organism evidence="5 6">
    <name type="scientific">Nocardiopsis aegyptia</name>
    <dbReference type="NCBI Taxonomy" id="220378"/>
    <lineage>
        <taxon>Bacteria</taxon>
        <taxon>Bacillati</taxon>
        <taxon>Actinomycetota</taxon>
        <taxon>Actinomycetes</taxon>
        <taxon>Streptosporangiales</taxon>
        <taxon>Nocardiopsidaceae</taxon>
        <taxon>Nocardiopsis</taxon>
    </lineage>
</organism>
<feature type="domain" description="ABC transporter" evidence="4">
    <location>
        <begin position="9"/>
        <end position="248"/>
    </location>
</feature>
<keyword evidence="6" id="KW-1185">Reference proteome</keyword>
<reference evidence="5 6" key="1">
    <citation type="submission" date="2020-07" db="EMBL/GenBank/DDBJ databases">
        <title>Sequencing the genomes of 1000 actinobacteria strains.</title>
        <authorList>
            <person name="Klenk H.-P."/>
        </authorList>
    </citation>
    <scope>NUCLEOTIDE SEQUENCE [LARGE SCALE GENOMIC DNA]</scope>
    <source>
        <strain evidence="5 6">DSM 44442</strain>
    </source>
</reference>
<protein>
    <submittedName>
        <fullName evidence="5">Putative ABC transport system ATP-binding protein</fullName>
    </submittedName>
</protein>
<evidence type="ECO:0000259" key="4">
    <source>
        <dbReference type="PROSITE" id="PS50893"/>
    </source>
</evidence>
<dbReference type="Pfam" id="PF00005">
    <property type="entry name" value="ABC_tran"/>
    <property type="match status" value="1"/>
</dbReference>
<dbReference type="GO" id="GO:0005524">
    <property type="term" value="F:ATP binding"/>
    <property type="evidence" value="ECO:0007669"/>
    <property type="project" value="UniProtKB-KW"/>
</dbReference>
<keyword evidence="1" id="KW-0813">Transport</keyword>
<keyword evidence="2" id="KW-0547">Nucleotide-binding</keyword>
<comment type="caution">
    <text evidence="5">The sequence shown here is derived from an EMBL/GenBank/DDBJ whole genome shotgun (WGS) entry which is preliminary data.</text>
</comment>
<dbReference type="GO" id="GO:0005886">
    <property type="term" value="C:plasma membrane"/>
    <property type="evidence" value="ECO:0007669"/>
    <property type="project" value="TreeGrafter"/>
</dbReference>
<dbReference type="InterPro" id="IPR015854">
    <property type="entry name" value="ABC_transpr_LolD-like"/>
</dbReference>
<dbReference type="Gene3D" id="3.40.50.300">
    <property type="entry name" value="P-loop containing nucleotide triphosphate hydrolases"/>
    <property type="match status" value="1"/>
</dbReference>
<dbReference type="PANTHER" id="PTHR24220">
    <property type="entry name" value="IMPORT ATP-BINDING PROTEIN"/>
    <property type="match status" value="1"/>
</dbReference>
<dbReference type="InterPro" id="IPR003439">
    <property type="entry name" value="ABC_transporter-like_ATP-bd"/>
</dbReference>
<dbReference type="RefSeq" id="WP_179825413.1">
    <property type="nucleotide sequence ID" value="NZ_JACCFS010000001.1"/>
</dbReference>
<sequence length="256" mass="27708">MSNAGGTMLESRELTKTYYSTDPPSQVLDGIDLTVGRGEFLVVMGASGSGKSTLLYNVSGMDRPTGGSVSLEGRDLTSLGDREMSRVRLTRMGFIFQQAYFLANLNIRDNILLPALKAAPREKAAASSRVDALLERFGIAHVGSHGITQVSGGQLQRAAICRALACEPAVLFADEPTGALNSSMSAEVMDALTDVHREGTTIVMVTHDPACAARGDRVIYLRDGLLLDSRDLGTWSEEQSSRREDELYAWLRDMGF</sequence>
<dbReference type="EMBL" id="JACCFS010000001">
    <property type="protein sequence ID" value="NYJ35912.1"/>
    <property type="molecule type" value="Genomic_DNA"/>
</dbReference>
<evidence type="ECO:0000256" key="3">
    <source>
        <dbReference type="ARBA" id="ARBA00022840"/>
    </source>
</evidence>
<dbReference type="SUPFAM" id="SSF52540">
    <property type="entry name" value="P-loop containing nucleoside triphosphate hydrolases"/>
    <property type="match status" value="1"/>
</dbReference>
<dbReference type="PROSITE" id="PS00211">
    <property type="entry name" value="ABC_TRANSPORTER_1"/>
    <property type="match status" value="1"/>
</dbReference>